<organism evidence="1 2">
    <name type="scientific">Elysia crispata</name>
    <name type="common">lettuce slug</name>
    <dbReference type="NCBI Taxonomy" id="231223"/>
    <lineage>
        <taxon>Eukaryota</taxon>
        <taxon>Metazoa</taxon>
        <taxon>Spiralia</taxon>
        <taxon>Lophotrochozoa</taxon>
        <taxon>Mollusca</taxon>
        <taxon>Gastropoda</taxon>
        <taxon>Heterobranchia</taxon>
        <taxon>Euthyneura</taxon>
        <taxon>Panpulmonata</taxon>
        <taxon>Sacoglossa</taxon>
        <taxon>Placobranchoidea</taxon>
        <taxon>Plakobranchidae</taxon>
        <taxon>Elysia</taxon>
    </lineage>
</organism>
<evidence type="ECO:0000313" key="2">
    <source>
        <dbReference type="Proteomes" id="UP001283361"/>
    </source>
</evidence>
<proteinExistence type="predicted"/>
<protein>
    <submittedName>
        <fullName evidence="1">Uncharacterized protein</fullName>
    </submittedName>
</protein>
<dbReference type="EMBL" id="JAWDGP010001519">
    <property type="protein sequence ID" value="KAK3790842.1"/>
    <property type="molecule type" value="Genomic_DNA"/>
</dbReference>
<evidence type="ECO:0000313" key="1">
    <source>
        <dbReference type="EMBL" id="KAK3790842.1"/>
    </source>
</evidence>
<accession>A0AAE1AQA3</accession>
<reference evidence="1" key="1">
    <citation type="journal article" date="2023" name="G3 (Bethesda)">
        <title>A reference genome for the long-term kleptoplast-retaining sea slug Elysia crispata morphotype clarki.</title>
        <authorList>
            <person name="Eastman K.E."/>
            <person name="Pendleton A.L."/>
            <person name="Shaikh M.A."/>
            <person name="Suttiyut T."/>
            <person name="Ogas R."/>
            <person name="Tomko P."/>
            <person name="Gavelis G."/>
            <person name="Widhalm J.R."/>
            <person name="Wisecaver J.H."/>
        </authorList>
    </citation>
    <scope>NUCLEOTIDE SEQUENCE</scope>
    <source>
        <strain evidence="1">ECLA1</strain>
    </source>
</reference>
<sequence>MDDLRSEVRELSDWAGFKKSFDLKRKLHRRALKRSHGTMGRVDFPSSSLALRHTPIVVGLRLEDGSRENTRKDRA</sequence>
<name>A0AAE1AQA3_9GAST</name>
<keyword evidence="2" id="KW-1185">Reference proteome</keyword>
<dbReference type="AlphaFoldDB" id="A0AAE1AQA3"/>
<comment type="caution">
    <text evidence="1">The sequence shown here is derived from an EMBL/GenBank/DDBJ whole genome shotgun (WGS) entry which is preliminary data.</text>
</comment>
<dbReference type="Proteomes" id="UP001283361">
    <property type="component" value="Unassembled WGS sequence"/>
</dbReference>
<gene>
    <name evidence="1" type="ORF">RRG08_038332</name>
</gene>